<evidence type="ECO:0000313" key="2">
    <source>
        <dbReference type="EMBL" id="MBO8427005.1"/>
    </source>
</evidence>
<dbReference type="AlphaFoldDB" id="A0A9D9DHV3"/>
<sequence>MKKTLDFEKIPARSLIIFYINVIESLFILIGTIILFYVVARPILFYATPYLNDINLKEKSGNELTDILVESNLAEYDKKTNVLSTVDSLYSSFVYKNIKYCYESYKDIYKENLDEYGYETKLDFFNSVEEINYQNDNLGYFYTEYIIGKLDVNGDLIINIDDSNKYNYFIYEVLDIDEEGNKFFEYDKNDLSIYPHLKLDVCRYLFQYHLMDVRYSTLRDTDNEFYNYFKDRYKEAGNYLLMYSDYEENLSLYNNLYDKTELNLLSTSILSYIGSLFIFSFIIPLCFKDKETLSLKLFKCKKLNKKDKATYLNYFLDGLKSFLYNFYTLLFSLFIFGGTNLLNIHFLEIGVFTFNSLHIILLSLIVNMISLLILLIKKNSQGLFSLITKTKYFENILIKKI</sequence>
<gene>
    <name evidence="2" type="ORF">IAC58_00360</name>
</gene>
<feature type="transmembrane region" description="Helical" evidence="1">
    <location>
        <begin position="269"/>
        <end position="287"/>
    </location>
</feature>
<reference evidence="2" key="2">
    <citation type="journal article" date="2021" name="PeerJ">
        <title>Extensive microbial diversity within the chicken gut microbiome revealed by metagenomics and culture.</title>
        <authorList>
            <person name="Gilroy R."/>
            <person name="Ravi A."/>
            <person name="Getino M."/>
            <person name="Pursley I."/>
            <person name="Horton D.L."/>
            <person name="Alikhan N.F."/>
            <person name="Baker D."/>
            <person name="Gharbi K."/>
            <person name="Hall N."/>
            <person name="Watson M."/>
            <person name="Adriaenssens E.M."/>
            <person name="Foster-Nyarko E."/>
            <person name="Jarju S."/>
            <person name="Secka A."/>
            <person name="Antonio M."/>
            <person name="Oren A."/>
            <person name="Chaudhuri R.R."/>
            <person name="La Ragione R."/>
            <person name="Hildebrand F."/>
            <person name="Pallen M.J."/>
        </authorList>
    </citation>
    <scope>NUCLEOTIDE SEQUENCE</scope>
    <source>
        <strain evidence="2">11159</strain>
    </source>
</reference>
<proteinExistence type="predicted"/>
<keyword evidence="1" id="KW-0812">Transmembrane</keyword>
<evidence type="ECO:0000313" key="3">
    <source>
        <dbReference type="Proteomes" id="UP000823613"/>
    </source>
</evidence>
<accession>A0A9D9DHV3</accession>
<protein>
    <submittedName>
        <fullName evidence="2">Uncharacterized protein</fullName>
    </submittedName>
</protein>
<feature type="transmembrane region" description="Helical" evidence="1">
    <location>
        <begin position="322"/>
        <end position="344"/>
    </location>
</feature>
<feature type="transmembrane region" description="Helical" evidence="1">
    <location>
        <begin position="12"/>
        <end position="39"/>
    </location>
</feature>
<feature type="transmembrane region" description="Helical" evidence="1">
    <location>
        <begin position="356"/>
        <end position="376"/>
    </location>
</feature>
<comment type="caution">
    <text evidence="2">The sequence shown here is derived from an EMBL/GenBank/DDBJ whole genome shotgun (WGS) entry which is preliminary data.</text>
</comment>
<evidence type="ECO:0000256" key="1">
    <source>
        <dbReference type="SAM" id="Phobius"/>
    </source>
</evidence>
<reference evidence="2" key="1">
    <citation type="submission" date="2020-10" db="EMBL/GenBank/DDBJ databases">
        <authorList>
            <person name="Gilroy R."/>
        </authorList>
    </citation>
    <scope>NUCLEOTIDE SEQUENCE</scope>
    <source>
        <strain evidence="2">11159</strain>
    </source>
</reference>
<organism evidence="2 3">
    <name type="scientific">Candidatus Onthovivens merdipullorum</name>
    <dbReference type="NCBI Taxonomy" id="2840889"/>
    <lineage>
        <taxon>Bacteria</taxon>
        <taxon>Bacillati</taxon>
        <taxon>Bacillota</taxon>
        <taxon>Bacilli</taxon>
        <taxon>Bacillales</taxon>
        <taxon>Candidatus Onthovivens</taxon>
    </lineage>
</organism>
<dbReference type="EMBL" id="JADIMY010000006">
    <property type="protein sequence ID" value="MBO8427005.1"/>
    <property type="molecule type" value="Genomic_DNA"/>
</dbReference>
<name>A0A9D9DHV3_9BACL</name>
<keyword evidence="1" id="KW-0472">Membrane</keyword>
<keyword evidence="1" id="KW-1133">Transmembrane helix</keyword>
<dbReference type="Proteomes" id="UP000823613">
    <property type="component" value="Unassembled WGS sequence"/>
</dbReference>